<evidence type="ECO:0000259" key="2">
    <source>
        <dbReference type="Pfam" id="PF13439"/>
    </source>
</evidence>
<dbReference type="PANTHER" id="PTHR12526:SF595">
    <property type="entry name" value="BLL5217 PROTEIN"/>
    <property type="match status" value="1"/>
</dbReference>
<dbReference type="Pfam" id="PF13439">
    <property type="entry name" value="Glyco_transf_4"/>
    <property type="match status" value="1"/>
</dbReference>
<name>I4EDK0_9BACT</name>
<dbReference type="Gene3D" id="3.40.50.2000">
    <property type="entry name" value="Glycogen Phosphorylase B"/>
    <property type="match status" value="2"/>
</dbReference>
<dbReference type="SUPFAM" id="SSF53756">
    <property type="entry name" value="UDP-Glycosyltransferase/glycogen phosphorylase"/>
    <property type="match status" value="1"/>
</dbReference>
<dbReference type="EMBL" id="CAGS01000061">
    <property type="protein sequence ID" value="CCF82762.1"/>
    <property type="molecule type" value="Genomic_DNA"/>
</dbReference>
<dbReference type="GO" id="GO:0016757">
    <property type="term" value="F:glycosyltransferase activity"/>
    <property type="evidence" value="ECO:0007669"/>
    <property type="project" value="InterPro"/>
</dbReference>
<accession>I4EDK0</accession>
<dbReference type="AlphaFoldDB" id="I4EDK0"/>
<sequence length="411" mass="45631">MRIAQLAPPFESVPPTCYGGTERVVATLTEELVRRGHDVTLFASGDSRTSARLHPVVDQALWHHRAGYKDFAPFWAIALGKLSREIEQFDIVHSHLDFFGFPLARAHRAPVVTTLHGRLDLPELIPLHQEFTDMPLVSISNAQREPIPNANWVATVYHGIDLNDHTFNPEPGEYLAFLGRISPEKGLDTAIRIALRAGVPMKIAAREPLPFTDDPNVRADWEYYDTKVKPLLKEPGVEMVGPVGGKDRDDFLRNAAALLFPICWPEPFGLVMPEALLSGTPVLAFRQGSVPEILVDGLTGFIRDTEDELVAAVDRIGELDRARCRAEAERRFSPAVMAQAYERVYAEIIHQRSGIARQRPATKATAGGKHPLIRHPHQIAALPFRRSVKHTETLLLPDDPLPEAADTVGTN</sequence>
<evidence type="ECO:0000259" key="1">
    <source>
        <dbReference type="Pfam" id="PF00534"/>
    </source>
</evidence>
<dbReference type="CDD" id="cd03802">
    <property type="entry name" value="GT4_AviGT4-like"/>
    <property type="match status" value="1"/>
</dbReference>
<dbReference type="Proteomes" id="UP000004221">
    <property type="component" value="Unassembled WGS sequence"/>
</dbReference>
<dbReference type="Pfam" id="PF00534">
    <property type="entry name" value="Glycos_transf_1"/>
    <property type="match status" value="1"/>
</dbReference>
<comment type="caution">
    <text evidence="3">The sequence shown here is derived from an EMBL/GenBank/DDBJ whole genome shotgun (WGS) entry which is preliminary data.</text>
</comment>
<feature type="domain" description="Glycosyl transferase family 1" evidence="1">
    <location>
        <begin position="169"/>
        <end position="327"/>
    </location>
</feature>
<dbReference type="RefSeq" id="WP_008475142.1">
    <property type="nucleotide sequence ID" value="NZ_CAGS01000061.1"/>
</dbReference>
<evidence type="ECO:0000313" key="4">
    <source>
        <dbReference type="Proteomes" id="UP000004221"/>
    </source>
</evidence>
<dbReference type="InterPro" id="IPR001296">
    <property type="entry name" value="Glyco_trans_1"/>
</dbReference>
<proteinExistence type="predicted"/>
<dbReference type="PANTHER" id="PTHR12526">
    <property type="entry name" value="GLYCOSYLTRANSFERASE"/>
    <property type="match status" value="1"/>
</dbReference>
<keyword evidence="4" id="KW-1185">Reference proteome</keyword>
<dbReference type="InterPro" id="IPR028098">
    <property type="entry name" value="Glyco_trans_4-like_N"/>
</dbReference>
<gene>
    <name evidence="3" type="ORF">NITHO_1530003</name>
</gene>
<evidence type="ECO:0000313" key="3">
    <source>
        <dbReference type="EMBL" id="CCF82762.1"/>
    </source>
</evidence>
<protein>
    <submittedName>
        <fullName evidence="3">Putative glycosyl transferase</fullName>
    </submittedName>
</protein>
<keyword evidence="3" id="KW-0808">Transferase</keyword>
<organism evidence="3 4">
    <name type="scientific">Nitrolancea hollandica Lb</name>
    <dbReference type="NCBI Taxonomy" id="1129897"/>
    <lineage>
        <taxon>Bacteria</taxon>
        <taxon>Pseudomonadati</taxon>
        <taxon>Thermomicrobiota</taxon>
        <taxon>Thermomicrobia</taxon>
        <taxon>Sphaerobacterales</taxon>
        <taxon>Sphaerobacterineae</taxon>
        <taxon>Sphaerobacteraceae</taxon>
        <taxon>Nitrolancea</taxon>
    </lineage>
</organism>
<reference evidence="3 4" key="1">
    <citation type="journal article" date="2012" name="ISME J.">
        <title>Nitrification expanded: discovery, physiology and genomics of a nitrite-oxidizing bacterium from the phylum Chloroflexi.</title>
        <authorList>
            <person name="Sorokin D.Y."/>
            <person name="Lucker S."/>
            <person name="Vejmelkova D."/>
            <person name="Kostrikina N.A."/>
            <person name="Kleerebezem R."/>
            <person name="Rijpstra W.I."/>
            <person name="Damste J.S."/>
            <person name="Le Paslier D."/>
            <person name="Muyzer G."/>
            <person name="Wagner M."/>
            <person name="van Loosdrecht M.C."/>
            <person name="Daims H."/>
        </authorList>
    </citation>
    <scope>NUCLEOTIDE SEQUENCE [LARGE SCALE GENOMIC DNA]</scope>
    <source>
        <strain evidence="4">none</strain>
    </source>
</reference>
<feature type="domain" description="Glycosyltransferase subfamily 4-like N-terminal" evidence="2">
    <location>
        <begin position="18"/>
        <end position="122"/>
    </location>
</feature>
<dbReference type="OrthoDB" id="9764657at2"/>